<dbReference type="Proteomes" id="UP000191931">
    <property type="component" value="Unassembled WGS sequence"/>
</dbReference>
<accession>A0A1W1HF99</accession>
<dbReference type="STRING" id="1246637.MTBBW1_280010"/>
<evidence type="ECO:0000313" key="2">
    <source>
        <dbReference type="Proteomes" id="UP000191931"/>
    </source>
</evidence>
<reference evidence="1 2" key="1">
    <citation type="submission" date="2017-03" db="EMBL/GenBank/DDBJ databases">
        <authorList>
            <person name="Afonso C.L."/>
            <person name="Miller P.J."/>
            <person name="Scott M.A."/>
            <person name="Spackman E."/>
            <person name="Goraichik I."/>
            <person name="Dimitrov K.M."/>
            <person name="Suarez D.L."/>
            <person name="Swayne D.E."/>
        </authorList>
    </citation>
    <scope>NUCLEOTIDE SEQUENCE [LARGE SCALE GENOMIC DNA]</scope>
    <source>
        <strain evidence="1">PRJEB14757</strain>
    </source>
</reference>
<gene>
    <name evidence="1" type="ORF">MTBBW1_280010</name>
</gene>
<dbReference type="AlphaFoldDB" id="A0A1W1HF99"/>
<protein>
    <submittedName>
        <fullName evidence="1">Uncharacterized protein</fullName>
    </submittedName>
</protein>
<evidence type="ECO:0000313" key="1">
    <source>
        <dbReference type="EMBL" id="SLM31174.1"/>
    </source>
</evidence>
<sequence>MSINAAISHLKNMPLDKLSNKPSDCFILDKKRGTFTLKDIYKPYWEKDFFREMVKDRVEFALKRYFKDCKN</sequence>
<keyword evidence="2" id="KW-1185">Reference proteome</keyword>
<proteinExistence type="predicted"/>
<organism evidence="1 2">
    <name type="scientific">Desulfamplus magnetovallimortis</name>
    <dbReference type="NCBI Taxonomy" id="1246637"/>
    <lineage>
        <taxon>Bacteria</taxon>
        <taxon>Pseudomonadati</taxon>
        <taxon>Thermodesulfobacteriota</taxon>
        <taxon>Desulfobacteria</taxon>
        <taxon>Desulfobacterales</taxon>
        <taxon>Desulfobacteraceae</taxon>
        <taxon>Desulfamplus</taxon>
    </lineage>
</organism>
<dbReference type="EMBL" id="FWEV01000201">
    <property type="protein sequence ID" value="SLM31174.1"/>
    <property type="molecule type" value="Genomic_DNA"/>
</dbReference>
<name>A0A1W1HF99_9BACT</name>